<name>A0A0C2Z5A6_9AGAM</name>
<evidence type="ECO:0000256" key="1">
    <source>
        <dbReference type="SAM" id="MobiDB-lite"/>
    </source>
</evidence>
<dbReference type="Proteomes" id="UP000053989">
    <property type="component" value="Unassembled WGS sequence"/>
</dbReference>
<organism evidence="2 3">
    <name type="scientific">Scleroderma citrinum Foug A</name>
    <dbReference type="NCBI Taxonomy" id="1036808"/>
    <lineage>
        <taxon>Eukaryota</taxon>
        <taxon>Fungi</taxon>
        <taxon>Dikarya</taxon>
        <taxon>Basidiomycota</taxon>
        <taxon>Agaricomycotina</taxon>
        <taxon>Agaricomycetes</taxon>
        <taxon>Agaricomycetidae</taxon>
        <taxon>Boletales</taxon>
        <taxon>Sclerodermatineae</taxon>
        <taxon>Sclerodermataceae</taxon>
        <taxon>Scleroderma</taxon>
    </lineage>
</organism>
<accession>A0A0C2Z5A6</accession>
<proteinExistence type="predicted"/>
<keyword evidence="3" id="KW-1185">Reference proteome</keyword>
<evidence type="ECO:0000313" key="2">
    <source>
        <dbReference type="EMBL" id="KIM57118.1"/>
    </source>
</evidence>
<reference evidence="2 3" key="1">
    <citation type="submission" date="2014-04" db="EMBL/GenBank/DDBJ databases">
        <authorList>
            <consortium name="DOE Joint Genome Institute"/>
            <person name="Kuo A."/>
            <person name="Kohler A."/>
            <person name="Nagy L.G."/>
            <person name="Floudas D."/>
            <person name="Copeland A."/>
            <person name="Barry K.W."/>
            <person name="Cichocki N."/>
            <person name="Veneault-Fourrey C."/>
            <person name="LaButti K."/>
            <person name="Lindquist E.A."/>
            <person name="Lipzen A."/>
            <person name="Lundell T."/>
            <person name="Morin E."/>
            <person name="Murat C."/>
            <person name="Sun H."/>
            <person name="Tunlid A."/>
            <person name="Henrissat B."/>
            <person name="Grigoriev I.V."/>
            <person name="Hibbett D.S."/>
            <person name="Martin F."/>
            <person name="Nordberg H.P."/>
            <person name="Cantor M.N."/>
            <person name="Hua S.X."/>
        </authorList>
    </citation>
    <scope>NUCLEOTIDE SEQUENCE [LARGE SCALE GENOMIC DNA]</scope>
    <source>
        <strain evidence="2 3">Foug A</strain>
    </source>
</reference>
<reference evidence="3" key="2">
    <citation type="submission" date="2015-01" db="EMBL/GenBank/DDBJ databases">
        <title>Evolutionary Origins and Diversification of the Mycorrhizal Mutualists.</title>
        <authorList>
            <consortium name="DOE Joint Genome Institute"/>
            <consortium name="Mycorrhizal Genomics Consortium"/>
            <person name="Kohler A."/>
            <person name="Kuo A."/>
            <person name="Nagy L.G."/>
            <person name="Floudas D."/>
            <person name="Copeland A."/>
            <person name="Barry K.W."/>
            <person name="Cichocki N."/>
            <person name="Veneault-Fourrey C."/>
            <person name="LaButti K."/>
            <person name="Lindquist E.A."/>
            <person name="Lipzen A."/>
            <person name="Lundell T."/>
            <person name="Morin E."/>
            <person name="Murat C."/>
            <person name="Riley R."/>
            <person name="Ohm R."/>
            <person name="Sun H."/>
            <person name="Tunlid A."/>
            <person name="Henrissat B."/>
            <person name="Grigoriev I.V."/>
            <person name="Hibbett D.S."/>
            <person name="Martin F."/>
        </authorList>
    </citation>
    <scope>NUCLEOTIDE SEQUENCE [LARGE SCALE GENOMIC DNA]</scope>
    <source>
        <strain evidence="3">Foug A</strain>
    </source>
</reference>
<protein>
    <submittedName>
        <fullName evidence="2">Uncharacterized protein</fullName>
    </submittedName>
</protein>
<feature type="compositionally biased region" description="Basic and acidic residues" evidence="1">
    <location>
        <begin position="42"/>
        <end position="56"/>
    </location>
</feature>
<gene>
    <name evidence="2" type="ORF">SCLCIDRAFT_1143694</name>
</gene>
<dbReference type="EMBL" id="KN822105">
    <property type="protein sequence ID" value="KIM57118.1"/>
    <property type="molecule type" value="Genomic_DNA"/>
</dbReference>
<dbReference type="AlphaFoldDB" id="A0A0C2Z5A6"/>
<sequence>MPPSTRHSTGAKGRAGLTKSSIPLGVGKVKDPPQARPSRLNPSERRLVRELREKYGARHSSKASPQELKKIASRKHTAQMLQEEEKAPSDPEEEEEEEGEEEEEEEEEPTRPSSNVRPNDGGAELEPNEGGLRAGKEEDGPTNVELDGNDGNEVGFYSMLLK</sequence>
<feature type="region of interest" description="Disordered" evidence="1">
    <location>
        <begin position="1"/>
        <end position="162"/>
    </location>
</feature>
<feature type="compositionally biased region" description="Acidic residues" evidence="1">
    <location>
        <begin position="90"/>
        <end position="108"/>
    </location>
</feature>
<dbReference type="HOGENOM" id="CLU_1636377_0_0_1"/>
<dbReference type="InParanoid" id="A0A0C2Z5A6"/>
<evidence type="ECO:0000313" key="3">
    <source>
        <dbReference type="Proteomes" id="UP000053989"/>
    </source>
</evidence>